<keyword evidence="3" id="KW-1048">Host nucleus</keyword>
<dbReference type="GO" id="GO:0016787">
    <property type="term" value="F:hydrolase activity"/>
    <property type="evidence" value="ECO:0007669"/>
    <property type="project" value="UniProtKB-KW"/>
</dbReference>
<keyword evidence="14" id="KW-0190">Covalent protein-DNA linkage</keyword>
<evidence type="ECO:0000256" key="7">
    <source>
        <dbReference type="ARBA" id="ARBA00022722"/>
    </source>
</evidence>
<evidence type="ECO:0000256" key="14">
    <source>
        <dbReference type="ARBA" id="ARBA00023124"/>
    </source>
</evidence>
<accession>V9Z328</accession>
<keyword evidence="7" id="KW-0540">Nuclease</keyword>
<reference evidence="17" key="1">
    <citation type="submission" date="2013-09" db="EMBL/GenBank/DDBJ databases">
        <title>Detection of Circoviridae members in free ranging Fur Seals (Arctocephalus sp.) from northern coastline of Rio Grande do Sul, Brazil.</title>
        <authorList>
            <person name="Chiappetta C.M."/>
            <person name="Amorim D.B."/>
            <person name="Tavares M."/>
            <person name="Lima F.E.S."/>
            <person name="Campos F.S."/>
            <person name="Franco A.C."/>
            <person name="Roehe P.M."/>
        </authorList>
    </citation>
    <scope>NUCLEOTIDE SEQUENCE</scope>
    <source>
        <strain evidence="17">FurSeal08</strain>
    </source>
</reference>
<evidence type="ECO:0000256" key="2">
    <source>
        <dbReference type="ARBA" id="ARBA00004147"/>
    </source>
</evidence>
<evidence type="ECO:0000256" key="9">
    <source>
        <dbReference type="ARBA" id="ARBA00022741"/>
    </source>
</evidence>
<evidence type="ECO:0000256" key="1">
    <source>
        <dbReference type="ARBA" id="ARBA00001946"/>
    </source>
</evidence>
<dbReference type="GO" id="GO:0005524">
    <property type="term" value="F:ATP binding"/>
    <property type="evidence" value="ECO:0007669"/>
    <property type="project" value="UniProtKB-KW"/>
</dbReference>
<evidence type="ECO:0000259" key="16">
    <source>
        <dbReference type="PROSITE" id="PS52020"/>
    </source>
</evidence>
<organism evidence="17">
    <name type="scientific">Fur seal cyclovirus</name>
    <dbReference type="NCBI Taxonomy" id="1439705"/>
    <lineage>
        <taxon>Viruses</taxon>
        <taxon>Monodnaviria</taxon>
        <taxon>Shotokuvirae</taxon>
        <taxon>Cressdnaviricota</taxon>
        <taxon>Arfiviricetes</taxon>
        <taxon>Cirlivirales</taxon>
        <taxon>Circoviridae</taxon>
    </lineage>
</organism>
<evidence type="ECO:0000313" key="17">
    <source>
        <dbReference type="EMBL" id="AHE38200.1"/>
    </source>
</evidence>
<evidence type="ECO:0000256" key="6">
    <source>
        <dbReference type="ARBA" id="ARBA00022705"/>
    </source>
</evidence>
<comment type="subcellular location">
    <subcellularLocation>
        <location evidence="2">Host nucleus</location>
    </subcellularLocation>
</comment>
<evidence type="ECO:0000256" key="12">
    <source>
        <dbReference type="ARBA" id="ARBA00022806"/>
    </source>
</evidence>
<evidence type="ECO:0000256" key="8">
    <source>
        <dbReference type="ARBA" id="ARBA00022723"/>
    </source>
</evidence>
<evidence type="ECO:0000256" key="3">
    <source>
        <dbReference type="ARBA" id="ARBA00022562"/>
    </source>
</evidence>
<dbReference type="PROSITE" id="PS52020">
    <property type="entry name" value="CRESS_DNA_REP"/>
    <property type="match status" value="1"/>
</dbReference>
<name>V9Z328_9CIRC</name>
<dbReference type="Gene3D" id="3.40.1310.20">
    <property type="match status" value="1"/>
</dbReference>
<evidence type="ECO:0000256" key="13">
    <source>
        <dbReference type="ARBA" id="ARBA00022840"/>
    </source>
</evidence>
<keyword evidence="4" id="KW-0808">Transferase</keyword>
<keyword evidence="9" id="KW-0547">Nucleotide-binding</keyword>
<proteinExistence type="predicted"/>
<evidence type="ECO:0000256" key="11">
    <source>
        <dbReference type="ARBA" id="ARBA00022801"/>
    </source>
</evidence>
<keyword evidence="13" id="KW-0067">ATP-binding</keyword>
<keyword evidence="5" id="KW-0548">Nucleotidyltransferase</keyword>
<keyword evidence="6" id="KW-0235">DNA replication</keyword>
<protein>
    <submittedName>
        <fullName evidence="17">Putative replicase</fullName>
    </submittedName>
</protein>
<keyword evidence="10" id="KW-0255">Endonuclease</keyword>
<evidence type="ECO:0000256" key="5">
    <source>
        <dbReference type="ARBA" id="ARBA00022695"/>
    </source>
</evidence>
<dbReference type="GO" id="GO:0003677">
    <property type="term" value="F:DNA binding"/>
    <property type="evidence" value="ECO:0007669"/>
    <property type="project" value="UniProtKB-KW"/>
</dbReference>
<evidence type="ECO:0000256" key="4">
    <source>
        <dbReference type="ARBA" id="ARBA00022679"/>
    </source>
</evidence>
<keyword evidence="8" id="KW-0479">Metal-binding</keyword>
<dbReference type="GO" id="GO:0042025">
    <property type="term" value="C:host cell nucleus"/>
    <property type="evidence" value="ECO:0007669"/>
    <property type="project" value="UniProtKB-SubCell"/>
</dbReference>
<dbReference type="GO" id="GO:0004386">
    <property type="term" value="F:helicase activity"/>
    <property type="evidence" value="ECO:0007669"/>
    <property type="project" value="UniProtKB-KW"/>
</dbReference>
<dbReference type="EMBL" id="KF712527">
    <property type="protein sequence ID" value="AHE38200.1"/>
    <property type="molecule type" value="Genomic_DNA"/>
</dbReference>
<keyword evidence="15" id="KW-0238">DNA-binding</keyword>
<keyword evidence="11" id="KW-0378">Hydrolase</keyword>
<sequence>QGFIILKTPRRLTWMKNRLPGAHLEVKKGTHAQAVLYCSKETSRVSGPWTFPEEMSIESVLQTLNDAHSSIEQQPGVSSLMIMKSMVDNGSEENDLADFDFPTWVKHYRALNHYRLIKSKPRNHERYVWSIKWLGALENPG</sequence>
<evidence type="ECO:0000256" key="15">
    <source>
        <dbReference type="ARBA" id="ARBA00023125"/>
    </source>
</evidence>
<gene>
    <name evidence="17" type="primary">REP</name>
</gene>
<comment type="cofactor">
    <cofactor evidence="1">
        <name>Mg(2+)</name>
        <dbReference type="ChEBI" id="CHEBI:18420"/>
    </cofactor>
</comment>
<evidence type="ECO:0000256" key="10">
    <source>
        <dbReference type="ARBA" id="ARBA00022759"/>
    </source>
</evidence>
<dbReference type="GO" id="GO:0006260">
    <property type="term" value="P:DNA replication"/>
    <property type="evidence" value="ECO:0007669"/>
    <property type="project" value="UniProtKB-KW"/>
</dbReference>
<feature type="non-terminal residue" evidence="17">
    <location>
        <position position="1"/>
    </location>
</feature>
<keyword evidence="12" id="KW-0347">Helicase</keyword>
<dbReference type="GO" id="GO:0016779">
    <property type="term" value="F:nucleotidyltransferase activity"/>
    <property type="evidence" value="ECO:0007669"/>
    <property type="project" value="UniProtKB-KW"/>
</dbReference>
<dbReference type="InterPro" id="IPR049912">
    <property type="entry name" value="CRESS_DNA_REP"/>
</dbReference>
<dbReference type="Pfam" id="PF02407">
    <property type="entry name" value="Viral_Rep"/>
    <property type="match status" value="1"/>
</dbReference>
<feature type="non-terminal residue" evidence="17">
    <location>
        <position position="141"/>
    </location>
</feature>
<feature type="domain" description="CRESS-DNA virus Rep endonuclease" evidence="16">
    <location>
        <begin position="1"/>
        <end position="54"/>
    </location>
</feature>
<dbReference type="GO" id="GO:0004519">
    <property type="term" value="F:endonuclease activity"/>
    <property type="evidence" value="ECO:0007669"/>
    <property type="project" value="UniProtKB-KW"/>
</dbReference>
<dbReference type="GO" id="GO:0046872">
    <property type="term" value="F:metal ion binding"/>
    <property type="evidence" value="ECO:0007669"/>
    <property type="project" value="UniProtKB-KW"/>
</dbReference>